<dbReference type="SUPFAM" id="SSF52833">
    <property type="entry name" value="Thioredoxin-like"/>
    <property type="match status" value="1"/>
</dbReference>
<sequence>MEVFERTVIDTALDKAMSYSEYKALVSRSIEKGLSTGPEQSEALLNYSKLNDRRMKRLDKTIKLSEKARQRALSFRGDVIWLVLTESWCGDAAQTMPVIDKIAALNEGIDFKVVLRDDNLELMDQFLTNGNRAIPKLIAIDKKDGEVIGEWGPRPTTATLMVKNYKEQYGKLTPEFKQELQVWYNKDRGQDTERDIIELLG</sequence>
<comment type="caution">
    <text evidence="1">The sequence shown here is derived from an EMBL/GenBank/DDBJ whole genome shotgun (WGS) entry which is preliminary data.</text>
</comment>
<evidence type="ECO:0000313" key="2">
    <source>
        <dbReference type="Proteomes" id="UP001596978"/>
    </source>
</evidence>
<dbReference type="InterPro" id="IPR036249">
    <property type="entry name" value="Thioredoxin-like_sf"/>
</dbReference>
<accession>A0ABW3CTC7</accession>
<dbReference type="Gene3D" id="3.40.30.10">
    <property type="entry name" value="Glutaredoxin"/>
    <property type="match status" value="1"/>
</dbReference>
<keyword evidence="2" id="KW-1185">Reference proteome</keyword>
<name>A0ABW3CTC7_9FLAO</name>
<dbReference type="RefSeq" id="WP_386403248.1">
    <property type="nucleotide sequence ID" value="NZ_JBHTJH010000003.1"/>
</dbReference>
<dbReference type="EMBL" id="JBHTJH010000003">
    <property type="protein sequence ID" value="MFD0861020.1"/>
    <property type="molecule type" value="Genomic_DNA"/>
</dbReference>
<dbReference type="CDD" id="cd02947">
    <property type="entry name" value="TRX_family"/>
    <property type="match status" value="1"/>
</dbReference>
<evidence type="ECO:0000313" key="1">
    <source>
        <dbReference type="EMBL" id="MFD0861020.1"/>
    </source>
</evidence>
<dbReference type="Pfam" id="PF14595">
    <property type="entry name" value="Thioredoxin_9"/>
    <property type="match status" value="1"/>
</dbReference>
<organism evidence="1 2">
    <name type="scientific">Sungkyunkwania multivorans</name>
    <dbReference type="NCBI Taxonomy" id="1173618"/>
    <lineage>
        <taxon>Bacteria</taxon>
        <taxon>Pseudomonadati</taxon>
        <taxon>Bacteroidota</taxon>
        <taxon>Flavobacteriia</taxon>
        <taxon>Flavobacteriales</taxon>
        <taxon>Flavobacteriaceae</taxon>
        <taxon>Sungkyunkwania</taxon>
    </lineage>
</organism>
<protein>
    <submittedName>
        <fullName evidence="1">Thioredoxin family protein</fullName>
    </submittedName>
</protein>
<proteinExistence type="predicted"/>
<dbReference type="Proteomes" id="UP001596978">
    <property type="component" value="Unassembled WGS sequence"/>
</dbReference>
<reference evidence="2" key="1">
    <citation type="journal article" date="2019" name="Int. J. Syst. Evol. Microbiol.">
        <title>The Global Catalogue of Microorganisms (GCM) 10K type strain sequencing project: providing services to taxonomists for standard genome sequencing and annotation.</title>
        <authorList>
            <consortium name="The Broad Institute Genomics Platform"/>
            <consortium name="The Broad Institute Genome Sequencing Center for Infectious Disease"/>
            <person name="Wu L."/>
            <person name="Ma J."/>
        </authorList>
    </citation>
    <scope>NUCLEOTIDE SEQUENCE [LARGE SCALE GENOMIC DNA]</scope>
    <source>
        <strain evidence="2">CCUG 62952</strain>
    </source>
</reference>
<gene>
    <name evidence="1" type="ORF">ACFQ1M_02270</name>
</gene>